<keyword evidence="2" id="KW-0472">Membrane</keyword>
<dbReference type="Gene3D" id="1.20.1640.10">
    <property type="entry name" value="Multidrug efflux transporter AcrB transmembrane domain"/>
    <property type="match status" value="2"/>
</dbReference>
<feature type="transmembrane region" description="Helical" evidence="2">
    <location>
        <begin position="907"/>
        <end position="928"/>
    </location>
</feature>
<dbReference type="PANTHER" id="PTHR32063">
    <property type="match status" value="1"/>
</dbReference>
<reference evidence="3 4" key="1">
    <citation type="submission" date="2020-07" db="EMBL/GenBank/DDBJ databases">
        <title>Genomic Encyclopedia of Type Strains, Phase IV (KMG-V): Genome sequencing to study the core and pangenomes of soil and plant-associated prokaryotes.</title>
        <authorList>
            <person name="Whitman W."/>
        </authorList>
    </citation>
    <scope>NUCLEOTIDE SEQUENCE [LARGE SCALE GENOMIC DNA]</scope>
    <source>
        <strain evidence="3 4">RH2WT43</strain>
    </source>
</reference>
<keyword evidence="2" id="KW-1133">Transmembrane helix</keyword>
<keyword evidence="4" id="KW-1185">Reference proteome</keyword>
<feature type="transmembrane region" description="Helical" evidence="2">
    <location>
        <begin position="877"/>
        <end position="901"/>
    </location>
</feature>
<dbReference type="PANTHER" id="PTHR32063:SF0">
    <property type="entry name" value="SWARMING MOTILITY PROTEIN SWRC"/>
    <property type="match status" value="1"/>
</dbReference>
<dbReference type="GO" id="GO:0005886">
    <property type="term" value="C:plasma membrane"/>
    <property type="evidence" value="ECO:0007669"/>
    <property type="project" value="TreeGrafter"/>
</dbReference>
<evidence type="ECO:0000313" key="4">
    <source>
        <dbReference type="Proteomes" id="UP000550401"/>
    </source>
</evidence>
<dbReference type="Pfam" id="PF00873">
    <property type="entry name" value="ACR_tran"/>
    <property type="match status" value="2"/>
</dbReference>
<name>A0A839EWM7_9GAMM</name>
<dbReference type="Proteomes" id="UP000550401">
    <property type="component" value="Unassembled WGS sequence"/>
</dbReference>
<dbReference type="Gene3D" id="3.30.70.1440">
    <property type="entry name" value="Multidrug efflux transporter AcrB pore domain"/>
    <property type="match status" value="1"/>
</dbReference>
<dbReference type="Gene3D" id="3.30.2090.10">
    <property type="entry name" value="Multidrug efflux transporter AcrB TolC docking domain, DN and DC subdomains"/>
    <property type="match status" value="2"/>
</dbReference>
<gene>
    <name evidence="3" type="ORF">FHW12_002399</name>
</gene>
<dbReference type="Gene3D" id="3.30.70.1320">
    <property type="entry name" value="Multidrug efflux transporter AcrB pore domain like"/>
    <property type="match status" value="1"/>
</dbReference>
<feature type="transmembrane region" description="Helical" evidence="2">
    <location>
        <begin position="337"/>
        <end position="357"/>
    </location>
</feature>
<evidence type="ECO:0000313" key="3">
    <source>
        <dbReference type="EMBL" id="MBA8888175.1"/>
    </source>
</evidence>
<evidence type="ECO:0000256" key="2">
    <source>
        <dbReference type="SAM" id="Phobius"/>
    </source>
</evidence>
<feature type="transmembrane region" description="Helical" evidence="2">
    <location>
        <begin position="364"/>
        <end position="381"/>
    </location>
</feature>
<accession>A0A839EWM7</accession>
<comment type="caution">
    <text evidence="3">The sequence shown here is derived from an EMBL/GenBank/DDBJ whole genome shotgun (WGS) entry which is preliminary data.</text>
</comment>
<dbReference type="RefSeq" id="WP_182531233.1">
    <property type="nucleotide sequence ID" value="NZ_JACGXL010000003.1"/>
</dbReference>
<feature type="transmembrane region" description="Helical" evidence="2">
    <location>
        <begin position="393"/>
        <end position="415"/>
    </location>
</feature>
<dbReference type="EMBL" id="JACGXL010000003">
    <property type="protein sequence ID" value="MBA8888175.1"/>
    <property type="molecule type" value="Genomic_DNA"/>
</dbReference>
<proteinExistence type="predicted"/>
<dbReference type="InterPro" id="IPR027463">
    <property type="entry name" value="AcrB_DN_DC_subdom"/>
</dbReference>
<feature type="transmembrane region" description="Helical" evidence="2">
    <location>
        <begin position="953"/>
        <end position="972"/>
    </location>
</feature>
<dbReference type="GO" id="GO:0042910">
    <property type="term" value="F:xenobiotic transmembrane transporter activity"/>
    <property type="evidence" value="ECO:0007669"/>
    <property type="project" value="TreeGrafter"/>
</dbReference>
<feature type="transmembrane region" description="Helical" evidence="2">
    <location>
        <begin position="467"/>
        <end position="490"/>
    </location>
</feature>
<protein>
    <submittedName>
        <fullName evidence="3">Multidrug efflux pump subunit AcrB</fullName>
    </submittedName>
</protein>
<organism evidence="3 4">
    <name type="scientific">Dokdonella fugitiva</name>
    <dbReference type="NCBI Taxonomy" id="328517"/>
    <lineage>
        <taxon>Bacteria</taxon>
        <taxon>Pseudomonadati</taxon>
        <taxon>Pseudomonadota</taxon>
        <taxon>Gammaproteobacteria</taxon>
        <taxon>Lysobacterales</taxon>
        <taxon>Rhodanobacteraceae</taxon>
        <taxon>Dokdonella</taxon>
    </lineage>
</organism>
<dbReference type="SUPFAM" id="SSF82714">
    <property type="entry name" value="Multidrug efflux transporter AcrB TolC docking domain, DN and DC subdomains"/>
    <property type="match status" value="2"/>
</dbReference>
<dbReference type="SUPFAM" id="SSF82693">
    <property type="entry name" value="Multidrug efflux transporter AcrB pore domain, PN1, PN2, PC1 and PC2 subdomains"/>
    <property type="match status" value="2"/>
</dbReference>
<feature type="transmembrane region" description="Helical" evidence="2">
    <location>
        <begin position="851"/>
        <end position="870"/>
    </location>
</feature>
<dbReference type="Gene3D" id="3.30.70.1430">
    <property type="entry name" value="Multidrug efflux transporter AcrB pore domain"/>
    <property type="match status" value="2"/>
</dbReference>
<dbReference type="AlphaFoldDB" id="A0A839EWM7"/>
<feature type="transmembrane region" description="Helical" evidence="2">
    <location>
        <begin position="435"/>
        <end position="455"/>
    </location>
</feature>
<feature type="transmembrane region" description="Helical" evidence="2">
    <location>
        <begin position="984"/>
        <end position="1006"/>
    </location>
</feature>
<feature type="transmembrane region" description="Helical" evidence="2">
    <location>
        <begin position="12"/>
        <end position="34"/>
    </location>
</feature>
<feature type="transmembrane region" description="Helical" evidence="2">
    <location>
        <begin position="524"/>
        <end position="542"/>
    </location>
</feature>
<feature type="region of interest" description="Disordered" evidence="1">
    <location>
        <begin position="1013"/>
        <end position="1036"/>
    </location>
</feature>
<dbReference type="SUPFAM" id="SSF82866">
    <property type="entry name" value="Multidrug efflux transporter AcrB transmembrane domain"/>
    <property type="match status" value="2"/>
</dbReference>
<dbReference type="InterPro" id="IPR001036">
    <property type="entry name" value="Acrflvin-R"/>
</dbReference>
<keyword evidence="2" id="KW-0812">Transmembrane</keyword>
<dbReference type="PRINTS" id="PR00702">
    <property type="entry name" value="ACRIFLAVINRP"/>
</dbReference>
<sequence length="1036" mass="111854">MRLIQASIRNPIAVCVAVLLVCLFGGMSLVKLPLQLFPDIDRPNITIFTNWRAASPEEVEAQLLEPEEQVLQGLPGVEQIEGNANTGGSFINLEFAIGTDMRAALVDVIGRMNRMRPLPQDADRPVIQIGGGGNDSNDSLSWFFVQLLPGTQGPIENYRRYIEDVIRPRIEAVPGVASVNVNAGPPDDVRITVDLAKAAAMGIAIPDIAQKAASANDVSGGQVEVGRRQYQLRFTGRYKPEDFGELVLAWRDGRPIKLGDVAAIERKPPEQQFFVYQNGNPAIGLQVLRAPGANVLGTLEQVKKVVADLRDGPLKSRGLGIEQSFDSALFIHRAVNLLTENLIVGALLALLCVWWFMRDWRATVLIASAIPICLLATFGALDLGGRSLNVISLAGLAFAVGMVVEGAIVVSGNIIRLKEAGMTPLEAAREGTAQVVPALVASTITTIAVFLPVLFLRDVEGQIFADLALTISIAVALSIVVAITVLPAAAGALKAKKLKSGYGDGWPALTERILRWTDTRPKQIGWVLGLLVLPLFASWYFLPKLDYLPPVKRAAIDAFFSFPPGMSPEKVNSEIGNTLIQRLQPYMKGEKQPALKNYYIWLWPGGGTIGARVVDEKRIGDLERIMREEITVGFPDTRAFATEGELFGGVGGSARSVAIHLQSDDAETLNRVAEDGRKLLEQKFPGANVQANPATDQTTLELHAIPDDRRIAEAGWDRASLGTIVRALGDGAWLGEYFDGQTRLPIILRADRRETPESLAEAPLVTPNGQVIPLGDVIRLETTLGPNQIRRLDHRRTVTLTMDPPQTLSLEDALKTIQNEVVPALRAKLPADANIRLAGSADRLEATVSTMAKNFVLALLVLFLLMAAMFRSLRDALVVVLTVPVALVGGVLGLRVLGAVAFQPLDLLTMIGFIMMVGVIVNHAILLVDRTRDAQDHGHTLEESIRLALNQRLRAILASTLTGALGALPMAVNPGPGSVIYRGLAAVNVGGVVVAMVFSLLLLPSLMRLTTRERKQDARSAPTPSDEQRAAIARAA</sequence>
<evidence type="ECO:0000256" key="1">
    <source>
        <dbReference type="SAM" id="MobiDB-lite"/>
    </source>
</evidence>